<dbReference type="SUPFAM" id="SSF50965">
    <property type="entry name" value="Galactose oxidase, central domain"/>
    <property type="match status" value="1"/>
</dbReference>
<sequence>MVAESYGGRESGFCGSWELLLNSSGVVVMHMALTHLNTVIFYDQTSSGRTGYLLHPNRTCSAAARGGNSSEGNDEGNSTNSMSSVDDCWAHSMEYDVATNSLRPLTLRTDTWCSSGSFLGNGTLRQTGGYGSGIRKIRYLQPCSDFGCDWTESPTLLADDRWYATSQILPDVADRVFILGGLNAFTYEFVPKSHSDEAAYDLPFLRQTRESTEKGNNLYPFVHLSSDGNLFIFANRDSILFDYRRNAVVRTFPRIPGTGARNYPSTGSSVILPLHHSDAFHRVEVMICGGAAAGAYQASRRGEYRRALSSCGRMVITEDFPEWTMEEMPGPRLMSDMLVLPTGDIFIINGATAGCAGWQSSINPVLSPYLYSPNGIPGERFSILPASNIPRMYHSAALLLPDGRILVGGSNPYYRYNFSGHPYPTELRMEAFAPYYLSKILDCRRAMNVMVAGEGEAGIRYGEEFVVTFDIAFPSAVVEFVASAAPFVTHSLSMHQRVLRLECRGMEGVVEGTVSAVVSAPPSPVVAPPGYYMLTVVNGGIPSKSIWVRFTF</sequence>
<dbReference type="InterPro" id="IPR009880">
    <property type="entry name" value="Glyoxal_oxidase_N"/>
</dbReference>
<dbReference type="Gene3D" id="2.130.10.80">
    <property type="entry name" value="Galactose oxidase/kelch, beta-propeller"/>
    <property type="match status" value="1"/>
</dbReference>
<keyword evidence="1" id="KW-0732">Signal</keyword>
<evidence type="ECO:0000313" key="5">
    <source>
        <dbReference type="Proteomes" id="UP001412067"/>
    </source>
</evidence>
<dbReference type="Gene3D" id="2.60.40.10">
    <property type="entry name" value="Immunoglobulins"/>
    <property type="match status" value="1"/>
</dbReference>
<dbReference type="InterPro" id="IPR014756">
    <property type="entry name" value="Ig_E-set"/>
</dbReference>
<name>A0ABR2LK07_9ASPA</name>
<evidence type="ECO:0000256" key="1">
    <source>
        <dbReference type="ARBA" id="ARBA00022729"/>
    </source>
</evidence>
<dbReference type="PANTHER" id="PTHR32208:SF54">
    <property type="entry name" value="ALDEHYDE OXIDASE GLOX-LIKE"/>
    <property type="match status" value="1"/>
</dbReference>
<proteinExistence type="predicted"/>
<dbReference type="Pfam" id="PF09118">
    <property type="entry name" value="GO-like_E_set"/>
    <property type="match status" value="1"/>
</dbReference>
<dbReference type="Proteomes" id="UP001412067">
    <property type="component" value="Unassembled WGS sequence"/>
</dbReference>
<dbReference type="InterPro" id="IPR013783">
    <property type="entry name" value="Ig-like_fold"/>
</dbReference>
<protein>
    <recommendedName>
        <fullName evidence="6">Glyoxal oxidase</fullName>
    </recommendedName>
</protein>
<dbReference type="PANTHER" id="PTHR32208">
    <property type="entry name" value="SECRETED PROTEIN-RELATED"/>
    <property type="match status" value="1"/>
</dbReference>
<reference evidence="4 5" key="1">
    <citation type="journal article" date="2022" name="Nat. Plants">
        <title>Genomes of leafy and leafless Platanthera orchids illuminate the evolution of mycoheterotrophy.</title>
        <authorList>
            <person name="Li M.H."/>
            <person name="Liu K.W."/>
            <person name="Li Z."/>
            <person name="Lu H.C."/>
            <person name="Ye Q.L."/>
            <person name="Zhang D."/>
            <person name="Wang J.Y."/>
            <person name="Li Y.F."/>
            <person name="Zhong Z.M."/>
            <person name="Liu X."/>
            <person name="Yu X."/>
            <person name="Liu D.K."/>
            <person name="Tu X.D."/>
            <person name="Liu B."/>
            <person name="Hao Y."/>
            <person name="Liao X.Y."/>
            <person name="Jiang Y.T."/>
            <person name="Sun W.H."/>
            <person name="Chen J."/>
            <person name="Chen Y.Q."/>
            <person name="Ai Y."/>
            <person name="Zhai J.W."/>
            <person name="Wu S.S."/>
            <person name="Zhou Z."/>
            <person name="Hsiao Y.Y."/>
            <person name="Wu W.L."/>
            <person name="Chen Y.Y."/>
            <person name="Lin Y.F."/>
            <person name="Hsu J.L."/>
            <person name="Li C.Y."/>
            <person name="Wang Z.W."/>
            <person name="Zhao X."/>
            <person name="Zhong W.Y."/>
            <person name="Ma X.K."/>
            <person name="Ma L."/>
            <person name="Huang J."/>
            <person name="Chen G.Z."/>
            <person name="Huang M.Z."/>
            <person name="Huang L."/>
            <person name="Peng D.H."/>
            <person name="Luo Y.B."/>
            <person name="Zou S.Q."/>
            <person name="Chen S.P."/>
            <person name="Lan S."/>
            <person name="Tsai W.C."/>
            <person name="Van de Peer Y."/>
            <person name="Liu Z.J."/>
        </authorList>
    </citation>
    <scope>NUCLEOTIDE SEQUENCE [LARGE SCALE GENOMIC DNA]</scope>
    <source>
        <strain evidence="4">Lor288</strain>
    </source>
</reference>
<dbReference type="Pfam" id="PF07250">
    <property type="entry name" value="Glyoxal_oxid_N"/>
    <property type="match status" value="1"/>
</dbReference>
<feature type="domain" description="Galactose oxidase-like Early set" evidence="3">
    <location>
        <begin position="458"/>
        <end position="549"/>
    </location>
</feature>
<comment type="caution">
    <text evidence="4">The sequence shown here is derived from an EMBL/GenBank/DDBJ whole genome shotgun (WGS) entry which is preliminary data.</text>
</comment>
<gene>
    <name evidence="4" type="ORF">KSP40_PGU005552</name>
</gene>
<dbReference type="SUPFAM" id="SSF81296">
    <property type="entry name" value="E set domains"/>
    <property type="match status" value="1"/>
</dbReference>
<evidence type="ECO:0000259" key="2">
    <source>
        <dbReference type="Pfam" id="PF07250"/>
    </source>
</evidence>
<dbReference type="EMBL" id="JBBWWR010000018">
    <property type="protein sequence ID" value="KAK8943359.1"/>
    <property type="molecule type" value="Genomic_DNA"/>
</dbReference>
<dbReference type="InterPro" id="IPR011043">
    <property type="entry name" value="Gal_Oxase/kelch_b-propeller"/>
</dbReference>
<feature type="domain" description="Glyoxal oxidase N-terminal" evidence="2">
    <location>
        <begin position="29"/>
        <end position="436"/>
    </location>
</feature>
<evidence type="ECO:0000259" key="3">
    <source>
        <dbReference type="Pfam" id="PF09118"/>
    </source>
</evidence>
<keyword evidence="5" id="KW-1185">Reference proteome</keyword>
<evidence type="ECO:0008006" key="6">
    <source>
        <dbReference type="Google" id="ProtNLM"/>
    </source>
</evidence>
<organism evidence="4 5">
    <name type="scientific">Platanthera guangdongensis</name>
    <dbReference type="NCBI Taxonomy" id="2320717"/>
    <lineage>
        <taxon>Eukaryota</taxon>
        <taxon>Viridiplantae</taxon>
        <taxon>Streptophyta</taxon>
        <taxon>Embryophyta</taxon>
        <taxon>Tracheophyta</taxon>
        <taxon>Spermatophyta</taxon>
        <taxon>Magnoliopsida</taxon>
        <taxon>Liliopsida</taxon>
        <taxon>Asparagales</taxon>
        <taxon>Orchidaceae</taxon>
        <taxon>Orchidoideae</taxon>
        <taxon>Orchideae</taxon>
        <taxon>Orchidinae</taxon>
        <taxon>Platanthera</taxon>
    </lineage>
</organism>
<dbReference type="InterPro" id="IPR015202">
    <property type="entry name" value="GO-like_E_set"/>
</dbReference>
<dbReference type="InterPro" id="IPR037293">
    <property type="entry name" value="Gal_Oxidase_central_sf"/>
</dbReference>
<evidence type="ECO:0000313" key="4">
    <source>
        <dbReference type="EMBL" id="KAK8943359.1"/>
    </source>
</evidence>
<accession>A0ABR2LK07</accession>